<evidence type="ECO:0008006" key="3">
    <source>
        <dbReference type="Google" id="ProtNLM"/>
    </source>
</evidence>
<evidence type="ECO:0000313" key="2">
    <source>
        <dbReference type="EMBL" id="CAE0557564.1"/>
    </source>
</evidence>
<protein>
    <recommendedName>
        <fullName evidence="3">SET domain-containing protein</fullName>
    </recommendedName>
</protein>
<evidence type="ECO:0000313" key="1">
    <source>
        <dbReference type="EMBL" id="CAE0557560.1"/>
    </source>
</evidence>
<dbReference type="EMBL" id="HBIR01029057">
    <property type="protein sequence ID" value="CAE0557560.1"/>
    <property type="molecule type" value="Transcribed_RNA"/>
</dbReference>
<proteinExistence type="predicted"/>
<dbReference type="AlphaFoldDB" id="A0A6V2S841"/>
<dbReference type="EMBL" id="HBIR01029059">
    <property type="protein sequence ID" value="CAE0557564.1"/>
    <property type="molecule type" value="Transcribed_RNA"/>
</dbReference>
<name>A0A6V2S841_EMIHU</name>
<organism evidence="2">
    <name type="scientific">Emiliania huxleyi</name>
    <name type="common">Coccolithophore</name>
    <name type="synonym">Pontosphaera huxleyi</name>
    <dbReference type="NCBI Taxonomy" id="2903"/>
    <lineage>
        <taxon>Eukaryota</taxon>
        <taxon>Haptista</taxon>
        <taxon>Haptophyta</taxon>
        <taxon>Prymnesiophyceae</taxon>
        <taxon>Isochrysidales</taxon>
        <taxon>Noelaerhabdaceae</taxon>
        <taxon>Emiliania</taxon>
    </lineage>
</organism>
<gene>
    <name evidence="1" type="ORF">EHUX00137_LOCUS22462</name>
    <name evidence="2" type="ORF">EHUX00137_LOCUS22464</name>
</gene>
<sequence>MVSACFRTPPPIGRRRWDVADALSRVLSRATTLEAGEGGGEVFAVVPLHERLAHCGARGENTKLRRGKGARLREMTRGGLRLGENTKLVGKDPVGREGGDADVLLVATRDIAEGEALTRDYTRAPRLPGDTSDGPLRLLLQFGLPPAAWVQPDE</sequence>
<accession>A0A6V2S841</accession>
<reference evidence="2" key="1">
    <citation type="submission" date="2021-01" db="EMBL/GenBank/DDBJ databases">
        <authorList>
            <person name="Corre E."/>
            <person name="Pelletier E."/>
            <person name="Niang G."/>
            <person name="Scheremetjew M."/>
            <person name="Finn R."/>
            <person name="Kale V."/>
            <person name="Holt S."/>
            <person name="Cochrane G."/>
            <person name="Meng A."/>
            <person name="Brown T."/>
            <person name="Cohen L."/>
        </authorList>
    </citation>
    <scope>NUCLEOTIDE SEQUENCE</scope>
    <source>
        <strain evidence="2">379</strain>
    </source>
</reference>